<keyword evidence="2" id="KW-0843">Virulence</keyword>
<dbReference type="NCBIfam" id="TIGR01414">
    <property type="entry name" value="autotrans_barl"/>
    <property type="match status" value="1"/>
</dbReference>
<dbReference type="NCBIfam" id="TIGR02601">
    <property type="entry name" value="autotrns_rpt"/>
    <property type="match status" value="2"/>
</dbReference>
<keyword evidence="1" id="KW-0732">Signal</keyword>
<dbReference type="PANTHER" id="PTHR12338">
    <property type="entry name" value="AUTOTRANSPORTER"/>
    <property type="match status" value="1"/>
</dbReference>
<dbReference type="GO" id="GO:0019867">
    <property type="term" value="C:outer membrane"/>
    <property type="evidence" value="ECO:0007669"/>
    <property type="project" value="InterPro"/>
</dbReference>
<dbReference type="InterPro" id="IPR011050">
    <property type="entry name" value="Pectin_lyase_fold/virulence"/>
</dbReference>
<dbReference type="InterPro" id="IPR024973">
    <property type="entry name" value="ESPR"/>
</dbReference>
<dbReference type="InterPro" id="IPR043990">
    <property type="entry name" value="AC_1"/>
</dbReference>
<sequence length="3240" mass="330501">MNKIYRIIWNSTLMQWVVTSELGRGKVKSASSKALSGIALAAIVSGSALGANACDDVAFTCDLGSSWTSTANNFGNGSVTISDGKTYDVKGPDLFKIASGSQASYSSINDLINANAGYLPGNTPLISDSDKKINHGTLSKIITVTDKITGSSKTVAVYDSTVMSEWNSGYDNAGFAVMRGGFADVYAKSRFVTVTSGVANIDAGTQVIGGGVRDTQFVFADGTGAGTAQANWVSKNEVRFQSEVDFLAAPTQNYAAQKDTYNGTFTTFNSSSYTVNSLAEFQNYNNWLIAQLGDNKLDYDDYKSELAKAYTSQTTNYVISNIPTNADDAILNTAPGMVALLYGKGPNATVELTSTGRITGDPRGVSGNSSIFRLEDRAIGINNGEIEVGFFAAKIQTGSTFTNKNRITAGVLASGIPANGIDVHGSGSKFINDGVLNINPAYWSGVANGTNYGLTLTDGAEGVNNRVINAGITEGNKGRNAVGNVQAVRVNGANSTFTNASGGHINIGFAENGDLTYVKPGSYGIYAYGASQVDNQGTITLGSKVEGSSAIYTANITNGGQVVNSGSIIIAGDGDKGNFTPQTNTGILAVDNSRGVYNTGTIDITGVNAIGIKTLSGGQVISSGTINITGGADPSTGLRNYGAWSEGVNSLVDIANTVNLKGQGAIGVHARDKGTINLSGTGQVTFADGENQIGYFIYGSGSAINNTSSGSQDVTTKNSTLMRLDGGASFTGSSAATSTMSASGEKSTVITATGLGTTVNSGGMTVNVKGKDATGFLIEGGANGTISDTANIHLLAEGTTAGIADGQGHDLTGADSDMTDVERKLTSLTTKANLNSSLASVVGYIARNMAILTNTGNITFSGESSTGIQVGEGATGVNSGNITLGGVGSVGLQASANNTETRLSSTGNITLNGDWVNTNDSTRSTGVRASGSKVLVTMGDGTTPSAINLNGSGSIGVHASAGSQITFTDNTSINFNSAKSDQIAFWAEGTGSKIISQASTSNQVNGDGITLFYVTDGATMEGGLTMELSGLTNSSKETSAIRVNGTGSLATLTAGSLLTIGENAIGILAENAGGVDVKQGSAFVIKDNQSIVGQVTGDSSTINNGASVSSLAGSDSSTAFVAENGGLLTNSGNIDLSLGANHTAIDLNNGHVINQGNILANGTAIYIRGADSSLANSGTITAVDGLAAIRVGAGAGLDLSAVSTVGTIVAKGTADGILLDAGATHLNVADTIIDMSDPSARGIGIHNVAGVSGIRLDNTDIKMGGSGIGIKTGAALSKENSGTIAVTNGTGILYQNENGSDVAANLDLSESEELTIKVTGSGSGITALLDGNDREVNTNVRVDVTSATGGSAINVSGAKTVTNSGILTSASTAATGNVLNVDDAEVITNSGTIQASSANMAAIGMSNTGDKTFTNSGDITGFLDFSSGDNLITLTGGKVDGNILANGGANTLTLSGGAKQIGTVTLAGNQANTVDVSGENTALGNLVMSGTGNHQVDVTDNATTGDITVGTGNNSLTLKDLAHIGHFIAGNNGENSVLVKNSATFDSLDAGTGGSNDRLTFDNTNYTLSNTNDIQHFDLLNLTNDSAFTTDRLIQMGDSALTSGRIAIDSTSSLVFTPAGAYTLNHGLSGNGLIDVQSGTAFDFGSDAGSQFTGLVKMNSDRFTLQNLNTTALTNATLSVMANNITTVGQGSQAIGGLVLSGGTVNFGTSIPNSVVSNNFIQANTLDASGTGKVQIDSDGFDNGVAPIVDQTQGLLDQQTKTLVQLVSAATVTGDAGALKLVGLDGNEITDATELAISQNGTHAANAHYDYRLTTKDDNAIANGLYASYGLTQLDLLTNGSTKLVINTDHSLNKVLSAKVTGTGDLGILAGHGSDALTLSNQDNSYSGETDLKEGTLILGNDNAFGQTSKLNLAINTIADMNSHSQTIGELNGAATSTLNLNNGALTLTNGGTSSGSLTGSGNLALTGGTLTVANANNTLSATTTVGISASALLQDVKALGTGSVVANGQVTLDNASGTFANAVSGSGQLNSYRGSDVRLSGNNANFTGMMDIDSTSTLTVSENKHIGQTTGIKNAGEFIVDNSAAMTLAAIVSGTGDLIKKNTGTLTLSGSSSYSGQTQIQNGIVAISADENLGNGSATNKTVLNGGNLQITANLESERDVTLQQAGSIMVNAGVTASMNGWDDSGQLANAFTKAGDGTLIWTGEISDNSSNIANVNVTGGTLQVDSLLNLASAAGEVSLGANGTLSILKTSALAGDVDFTRTLTGSGELKVNLGNRNQEFTFNSSAAGGDFTGRVTMDDGRFILNNDADNAMGLATLQLNGSAGKLGSSKLEGTHTLGGLTMNGGQLEVDYSTIDHRPKGFLTVDKLDTTGGGNLAITTPSNLPNPMPVTGESLFDQDDNIYDQIVAAATVNGDGTQLAVTQVDGTPVAPDTIVALTQGGATAGNAHYNYFGAVKSDGLYLGYGLTQLDAFSGQSIMLTNSNATDNKLGAKLTGDGGFTVNAIGTVHIGNATSNYTGATDLNSGNVVLITDNGFGHTSALNMLNNTQVDLNGNSQTVGQLNMAANSLFNLHNGELTVTNGGQVDGNLAGAGQLNLTGSSLNLTQNNGQFTGTTVIETNATARLTMPQGLGQGAIHNDGTLNLDTARGTLLNSLTGQGDVMLTNAADMYLGGNNSGFNGSFTTKTGTTLTATAENQLGSANVNNAGKLVLDTANLWSLTNAISGSGTLVKRGTGTLQLDGDNVSVGLTDIENGLVLIGGLPESARSRAASTPANLTGNVVIRQNGALGGYGKVTGSVDNSGNLIMGHALTGAGHGIFTIDGNYNGGDKSKVIFNTYLEDDRSSTDKLVITGNTTGNSNVVVMSLRGDGAQTSEGIKLIDVQGSSDGKFTLSGRAIAGAYEYFLYQGAISTPDDGDWYLRSSLNGLNPNPSVFSPDAGGYMANMAAAGKLFNLRLEDREGRAENSSMWLRQEGSRTKHRDSSGQLRTATNSYVIQGGGEVFDTHFTDTDRFGLGLMAAYGKADSKVGSLRSKANSSIDGYSAGVYGTWYQDAKTLNGAYVDSWVQYSWLDAEVNGQGKATESYNMDGFSASVEAGYRLPVYQGLNGDVFITPQGQITWSGITADDHQVDRTKISSSGHDNVTTRLGVKVSRDGVSDQDKGTNKLFTVYAEANWLHNSQQAGAVLDGTEVKLAGNRNVGELKLGTEGQVNTNLNLWTNVAQQLGDNGYSDTTVTLGVKYRF</sequence>
<dbReference type="RefSeq" id="WP_029093351.1">
    <property type="nucleotide sequence ID" value="NZ_PDDX01000001.1"/>
</dbReference>
<dbReference type="PROSITE" id="PS51208">
    <property type="entry name" value="AUTOTRANSPORTER"/>
    <property type="match status" value="1"/>
</dbReference>
<dbReference type="InterPro" id="IPR036709">
    <property type="entry name" value="Autotransporte_beta_dom_sf"/>
</dbReference>
<comment type="caution">
    <text evidence="5">The sequence shown here is derived from an EMBL/GenBank/DDBJ whole genome shotgun (WGS) entry which is preliminary data.</text>
</comment>
<dbReference type="CDD" id="cd01344">
    <property type="entry name" value="PL2_Passenger_AT"/>
    <property type="match status" value="1"/>
</dbReference>
<accession>A0A2C6BVH8</accession>
<feature type="compositionally biased region" description="Basic and acidic residues" evidence="3">
    <location>
        <begin position="2972"/>
        <end position="2981"/>
    </location>
</feature>
<dbReference type="PANTHER" id="PTHR12338:SF5">
    <property type="entry name" value="ANTIGEN 43-RELATED"/>
    <property type="match status" value="1"/>
</dbReference>
<reference evidence="6" key="1">
    <citation type="submission" date="2017-09" db="EMBL/GenBank/DDBJ databases">
        <title>FDA dAtabase for Regulatory Grade micrObial Sequences (FDA-ARGOS): Supporting development and validation of Infectious Disease Dx tests.</title>
        <authorList>
            <person name="Minogue T."/>
            <person name="Wolcott M."/>
            <person name="Wasieloski L."/>
            <person name="Aguilar W."/>
            <person name="Moore D."/>
            <person name="Tallon L."/>
            <person name="Sadzewicz L."/>
            <person name="Ott S."/>
            <person name="Zhao X."/>
            <person name="Nagaraj S."/>
            <person name="Vavikolanu K."/>
            <person name="Aluvathingal J."/>
            <person name="Nadendla S."/>
            <person name="Sichtig H."/>
        </authorList>
    </citation>
    <scope>NUCLEOTIDE SEQUENCE [LARGE SCALE GENOMIC DNA]</scope>
    <source>
        <strain evidence="6">FDAARGOS_387</strain>
    </source>
</reference>
<dbReference type="InterPro" id="IPR005546">
    <property type="entry name" value="Autotransporte_beta"/>
</dbReference>
<dbReference type="InterPro" id="IPR050909">
    <property type="entry name" value="Bact_Autotransporter_VF"/>
</dbReference>
<dbReference type="InterPro" id="IPR013425">
    <property type="entry name" value="Autotrns_rpt"/>
</dbReference>
<dbReference type="OrthoDB" id="6053567at2"/>
<dbReference type="EMBL" id="PDDX01000001">
    <property type="protein sequence ID" value="PHI28160.1"/>
    <property type="molecule type" value="Genomic_DNA"/>
</dbReference>
<keyword evidence="6" id="KW-1185">Reference proteome</keyword>
<evidence type="ECO:0000256" key="3">
    <source>
        <dbReference type="SAM" id="MobiDB-lite"/>
    </source>
</evidence>
<evidence type="ECO:0000256" key="2">
    <source>
        <dbReference type="ARBA" id="ARBA00023026"/>
    </source>
</evidence>
<name>A0A2C6BVH8_9GAMM</name>
<protein>
    <submittedName>
        <fullName evidence="5">Outer membrane autotransporter barrel domain-containing protein</fullName>
    </submittedName>
</protein>
<dbReference type="Gene3D" id="2.40.128.130">
    <property type="entry name" value="Autotransporter beta-domain"/>
    <property type="match status" value="1"/>
</dbReference>
<evidence type="ECO:0000313" key="6">
    <source>
        <dbReference type="Proteomes" id="UP000224974"/>
    </source>
</evidence>
<evidence type="ECO:0000313" key="5">
    <source>
        <dbReference type="EMBL" id="PHI28160.1"/>
    </source>
</evidence>
<dbReference type="Gene3D" id="2.160.20.20">
    <property type="match status" value="1"/>
</dbReference>
<dbReference type="SUPFAM" id="SSF103515">
    <property type="entry name" value="Autotransporter"/>
    <property type="match status" value="1"/>
</dbReference>
<feature type="region of interest" description="Disordered" evidence="3">
    <location>
        <begin position="2962"/>
        <end position="2982"/>
    </location>
</feature>
<dbReference type="Pfam" id="PF12951">
    <property type="entry name" value="PATR"/>
    <property type="match status" value="3"/>
</dbReference>
<gene>
    <name evidence="5" type="ORF">CRN84_01780</name>
</gene>
<evidence type="ECO:0000256" key="1">
    <source>
        <dbReference type="ARBA" id="ARBA00022729"/>
    </source>
</evidence>
<dbReference type="STRING" id="1111728.GCA_000427805_02662"/>
<organism evidence="5 6">
    <name type="scientific">Budvicia aquatica</name>
    <dbReference type="NCBI Taxonomy" id="82979"/>
    <lineage>
        <taxon>Bacteria</taxon>
        <taxon>Pseudomonadati</taxon>
        <taxon>Pseudomonadota</taxon>
        <taxon>Gammaproteobacteria</taxon>
        <taxon>Enterobacterales</taxon>
        <taxon>Budviciaceae</taxon>
        <taxon>Budvicia</taxon>
    </lineage>
</organism>
<dbReference type="Proteomes" id="UP000224974">
    <property type="component" value="Unassembled WGS sequence"/>
</dbReference>
<dbReference type="InterPro" id="IPR006315">
    <property type="entry name" value="OM_autotransptr_brl_dom"/>
</dbReference>
<dbReference type="InterPro" id="IPR012332">
    <property type="entry name" value="Autotransporter_pectin_lyase_C"/>
</dbReference>
<dbReference type="SUPFAM" id="SSF51126">
    <property type="entry name" value="Pectin lyase-like"/>
    <property type="match status" value="2"/>
</dbReference>
<feature type="domain" description="Autotransporter" evidence="4">
    <location>
        <begin position="2960"/>
        <end position="3240"/>
    </location>
</feature>
<dbReference type="Pfam" id="PF18883">
    <property type="entry name" value="AC_1"/>
    <property type="match status" value="1"/>
</dbReference>
<evidence type="ECO:0000259" key="4">
    <source>
        <dbReference type="PROSITE" id="PS51208"/>
    </source>
</evidence>
<dbReference type="Pfam" id="PF13018">
    <property type="entry name" value="ESPR"/>
    <property type="match status" value="1"/>
</dbReference>
<proteinExistence type="predicted"/>
<dbReference type="SMART" id="SM00869">
    <property type="entry name" value="Autotransporter"/>
    <property type="match status" value="1"/>
</dbReference>